<organism evidence="2 3">
    <name type="scientific">Sphagnurus paluster</name>
    <dbReference type="NCBI Taxonomy" id="117069"/>
    <lineage>
        <taxon>Eukaryota</taxon>
        <taxon>Fungi</taxon>
        <taxon>Dikarya</taxon>
        <taxon>Basidiomycota</taxon>
        <taxon>Agaricomycotina</taxon>
        <taxon>Agaricomycetes</taxon>
        <taxon>Agaricomycetidae</taxon>
        <taxon>Agaricales</taxon>
        <taxon>Tricholomatineae</taxon>
        <taxon>Lyophyllaceae</taxon>
        <taxon>Sphagnurus</taxon>
    </lineage>
</organism>
<protein>
    <submittedName>
        <fullName evidence="2">Uncharacterized protein</fullName>
    </submittedName>
</protein>
<comment type="caution">
    <text evidence="2">The sequence shown here is derived from an EMBL/GenBank/DDBJ whole genome shotgun (WGS) entry which is preliminary data.</text>
</comment>
<evidence type="ECO:0000313" key="2">
    <source>
        <dbReference type="EMBL" id="KAG5654589.1"/>
    </source>
</evidence>
<dbReference type="Proteomes" id="UP000717328">
    <property type="component" value="Unassembled WGS sequence"/>
</dbReference>
<dbReference type="EMBL" id="JABCKI010000004">
    <property type="protein sequence ID" value="KAG5654589.1"/>
    <property type="molecule type" value="Genomic_DNA"/>
</dbReference>
<reference evidence="2" key="2">
    <citation type="submission" date="2021-10" db="EMBL/GenBank/DDBJ databases">
        <title>Phylogenomics reveals ancestral predisposition of the termite-cultivated fungus Termitomyces towards a domesticated lifestyle.</title>
        <authorList>
            <person name="Auxier B."/>
            <person name="Grum-Grzhimaylo A."/>
            <person name="Cardenas M.E."/>
            <person name="Lodge J.D."/>
            <person name="Laessoe T."/>
            <person name="Pedersen O."/>
            <person name="Smith M.E."/>
            <person name="Kuyper T.W."/>
            <person name="Franco-Molano E.A."/>
            <person name="Baroni T.J."/>
            <person name="Aanen D.K."/>
        </authorList>
    </citation>
    <scope>NUCLEOTIDE SEQUENCE</scope>
    <source>
        <strain evidence="2">D49</strain>
    </source>
</reference>
<accession>A0A9P7GRB0</accession>
<reference evidence="2" key="1">
    <citation type="submission" date="2021-02" db="EMBL/GenBank/DDBJ databases">
        <authorList>
            <person name="Nieuwenhuis M."/>
            <person name="Van De Peppel L.J.J."/>
        </authorList>
    </citation>
    <scope>NUCLEOTIDE SEQUENCE</scope>
    <source>
        <strain evidence="2">D49</strain>
    </source>
</reference>
<name>A0A9P7GRB0_9AGAR</name>
<sequence length="235" mass="26930">MGGSFTIQPIIQPIKSEDNNDWDSDYYPSWFFNYSYFHSIKATILHGAVDYFRDLSKKDLTKDFLINESLVADTARDESEVVVITNARSRISDIGDPLFFQRAMQYSIPAYLCEVLLSLPYNIDKVLSSSRCPHVFEQLNFEGIYLMMSMPDNRHRISYDEAQLLVSMLDKVDKFCDWKGVICPEEVSYDGDDDDDDSEDKEKLDPQPARPAPLSTSQSLRASFAKCQKTEVIVI</sequence>
<dbReference type="OrthoDB" id="3029537at2759"/>
<evidence type="ECO:0000256" key="1">
    <source>
        <dbReference type="SAM" id="MobiDB-lite"/>
    </source>
</evidence>
<feature type="region of interest" description="Disordered" evidence="1">
    <location>
        <begin position="187"/>
        <end position="221"/>
    </location>
</feature>
<dbReference type="AlphaFoldDB" id="A0A9P7GRB0"/>
<proteinExistence type="predicted"/>
<evidence type="ECO:0000313" key="3">
    <source>
        <dbReference type="Proteomes" id="UP000717328"/>
    </source>
</evidence>
<feature type="compositionally biased region" description="Acidic residues" evidence="1">
    <location>
        <begin position="187"/>
        <end position="199"/>
    </location>
</feature>
<gene>
    <name evidence="2" type="ORF">H0H81_011564</name>
</gene>
<keyword evidence="3" id="KW-1185">Reference proteome</keyword>